<dbReference type="KEGG" id="bmet:BMMGA3_01570"/>
<dbReference type="AlphaFoldDB" id="I3DTY5"/>
<evidence type="ECO:0000256" key="3">
    <source>
        <dbReference type="ARBA" id="ARBA00022679"/>
    </source>
</evidence>
<comment type="subcellular location">
    <subcellularLocation>
        <location evidence="1">Membrane</location>
        <topology evidence="1">Multi-pass membrane protein</topology>
    </subcellularLocation>
</comment>
<evidence type="ECO:0000256" key="2">
    <source>
        <dbReference type="ARBA" id="ARBA00022676"/>
    </source>
</evidence>
<dbReference type="OrthoDB" id="9807778at2"/>
<dbReference type="InterPro" id="IPR029044">
    <property type="entry name" value="Nucleotide-diphossugar_trans"/>
</dbReference>
<dbReference type="Gene3D" id="3.90.550.10">
    <property type="entry name" value="Spore Coat Polysaccharide Biosynthesis Protein SpsA, Chain A"/>
    <property type="match status" value="1"/>
</dbReference>
<dbReference type="Proteomes" id="UP000027602">
    <property type="component" value="Chromosome"/>
</dbReference>
<dbReference type="InterPro" id="IPR050256">
    <property type="entry name" value="Glycosyltransferase_2"/>
</dbReference>
<proteinExistence type="predicted"/>
<feature type="domain" description="Glycosyltransferase 2-like" evidence="8">
    <location>
        <begin position="7"/>
        <end position="177"/>
    </location>
</feature>
<name>I3DTY5_BACMM</name>
<feature type="transmembrane region" description="Helical" evidence="7">
    <location>
        <begin position="270"/>
        <end position="295"/>
    </location>
</feature>
<dbReference type="Pfam" id="PF00535">
    <property type="entry name" value="Glycos_transf_2"/>
    <property type="match status" value="1"/>
</dbReference>
<keyword evidence="2 9" id="KW-0328">Glycosyltransferase</keyword>
<protein>
    <submittedName>
        <fullName evidence="9">Putative glycosyltransferase</fullName>
        <ecNumber evidence="9">2.4.-.-</ecNumber>
    </submittedName>
</protein>
<keyword evidence="10" id="KW-1185">Reference proteome</keyword>
<dbReference type="eggNOG" id="COG0463">
    <property type="taxonomic scope" value="Bacteria"/>
</dbReference>
<feature type="transmembrane region" description="Helical" evidence="7">
    <location>
        <begin position="238"/>
        <end position="258"/>
    </location>
</feature>
<evidence type="ECO:0000256" key="7">
    <source>
        <dbReference type="SAM" id="Phobius"/>
    </source>
</evidence>
<dbReference type="CDD" id="cd04187">
    <property type="entry name" value="DPM1_like_bac"/>
    <property type="match status" value="1"/>
</dbReference>
<keyword evidence="3 9" id="KW-0808">Transferase</keyword>
<dbReference type="GO" id="GO:0005886">
    <property type="term" value="C:plasma membrane"/>
    <property type="evidence" value="ECO:0007669"/>
    <property type="project" value="TreeGrafter"/>
</dbReference>
<dbReference type="PANTHER" id="PTHR48090">
    <property type="entry name" value="UNDECAPRENYL-PHOSPHATE 4-DEOXY-4-FORMAMIDO-L-ARABINOSE TRANSFERASE-RELATED"/>
    <property type="match status" value="1"/>
</dbReference>
<dbReference type="PANTHER" id="PTHR48090:SF1">
    <property type="entry name" value="PROPHAGE BACTOPRENOL GLUCOSYL TRANSFERASE HOMOLOG"/>
    <property type="match status" value="1"/>
</dbReference>
<reference evidence="9 10" key="1">
    <citation type="journal article" date="2015" name="BMC Genomics">
        <title>Transcriptome analysis of thermophilic methylotrophic Bacillus methanolicus MGA3 using RNA-sequencing provides detailed insights into its previously uncharted transcriptional landscape.</title>
        <authorList>
            <person name="Irla M."/>
            <person name="Neshat A."/>
            <person name="Brautaset T."/>
            <person name="Ruckert C."/>
            <person name="Kalinowski J."/>
            <person name="Wendisch V.F."/>
        </authorList>
    </citation>
    <scope>NUCLEOTIDE SEQUENCE [LARGE SCALE GENOMIC DNA]</scope>
    <source>
        <strain evidence="10">MGA3 / ATCC 53907</strain>
    </source>
</reference>
<accession>I3DTY5</accession>
<evidence type="ECO:0000256" key="4">
    <source>
        <dbReference type="ARBA" id="ARBA00022692"/>
    </source>
</evidence>
<dbReference type="HOGENOM" id="CLU_033536_0_1_9"/>
<dbReference type="RefSeq" id="WP_003349689.1">
    <property type="nucleotide sequence ID" value="NZ_ADWW01000007.1"/>
</dbReference>
<dbReference type="STRING" id="796606.BMMGA3_01570"/>
<dbReference type="GO" id="GO:0016757">
    <property type="term" value="F:glycosyltransferase activity"/>
    <property type="evidence" value="ECO:0007669"/>
    <property type="project" value="UniProtKB-KW"/>
</dbReference>
<dbReference type="EMBL" id="CP007739">
    <property type="protein sequence ID" value="AIE58788.1"/>
    <property type="molecule type" value="Genomic_DNA"/>
</dbReference>
<evidence type="ECO:0000256" key="1">
    <source>
        <dbReference type="ARBA" id="ARBA00004141"/>
    </source>
</evidence>
<evidence type="ECO:0000259" key="8">
    <source>
        <dbReference type="Pfam" id="PF00535"/>
    </source>
</evidence>
<dbReference type="EC" id="2.4.-.-" evidence="9"/>
<keyword evidence="4 7" id="KW-0812">Transmembrane</keyword>
<gene>
    <name evidence="9" type="ORF">BMMGA3_01570</name>
</gene>
<keyword evidence="5 7" id="KW-1133">Transmembrane helix</keyword>
<evidence type="ECO:0000313" key="9">
    <source>
        <dbReference type="EMBL" id="AIE58788.1"/>
    </source>
</evidence>
<evidence type="ECO:0000313" key="10">
    <source>
        <dbReference type="Proteomes" id="UP000027602"/>
    </source>
</evidence>
<organism evidence="9 10">
    <name type="scientific">Bacillus methanolicus (strain MGA3 / ATCC 53907)</name>
    <dbReference type="NCBI Taxonomy" id="796606"/>
    <lineage>
        <taxon>Bacteria</taxon>
        <taxon>Bacillati</taxon>
        <taxon>Bacillota</taxon>
        <taxon>Bacilli</taxon>
        <taxon>Bacillales</taxon>
        <taxon>Bacillaceae</taxon>
        <taxon>Bacillus</taxon>
    </lineage>
</organism>
<sequence>MKKPVLTIVVPCYNEEEVLPETFSQLHDLLIDLMQEELVAENSKILFVDDGSKDRTWMLIHKASLKTDLIRGVKLSRNVGHQNALLAGLFTAKESSDCVVSVDADLQDDISVIREFIHKFNEGYEIVYGVRKKRETDTFFKRSTAQGFYKLMQKMGVNLVYNHADFRLMSRRALQELERFEEVNLFLRGIVPLIGFKSTSVYYERKERFAGETKYPLKKMLAFAFDGITSFSVTPIRFVLFIGLASFFISLVFGVYFLGLKFFGQTETGWTSLIASIWLIGGLQLIAIGLVGEYIGKIYKESKRRPRFIIDIDSFNMPMKLPLRDNKDIIDESFHYDLRNVSETN</sequence>
<dbReference type="SUPFAM" id="SSF53448">
    <property type="entry name" value="Nucleotide-diphospho-sugar transferases"/>
    <property type="match status" value="1"/>
</dbReference>
<dbReference type="InterPro" id="IPR001173">
    <property type="entry name" value="Glyco_trans_2-like"/>
</dbReference>
<evidence type="ECO:0000256" key="6">
    <source>
        <dbReference type="ARBA" id="ARBA00023136"/>
    </source>
</evidence>
<evidence type="ECO:0000256" key="5">
    <source>
        <dbReference type="ARBA" id="ARBA00022989"/>
    </source>
</evidence>
<keyword evidence="6 7" id="KW-0472">Membrane</keyword>